<name>A0A858RIE3_9BACT</name>
<gene>
    <name evidence="1" type="ORF">HHL09_09410</name>
</gene>
<evidence type="ECO:0000313" key="1">
    <source>
        <dbReference type="EMBL" id="QJE95990.1"/>
    </source>
</evidence>
<evidence type="ECO:0008006" key="3">
    <source>
        <dbReference type="Google" id="ProtNLM"/>
    </source>
</evidence>
<keyword evidence="2" id="KW-1185">Reference proteome</keyword>
<dbReference type="Proteomes" id="UP000501812">
    <property type="component" value="Chromosome"/>
</dbReference>
<evidence type="ECO:0000313" key="2">
    <source>
        <dbReference type="Proteomes" id="UP000501812"/>
    </source>
</evidence>
<dbReference type="EMBL" id="CP051774">
    <property type="protein sequence ID" value="QJE95990.1"/>
    <property type="molecule type" value="Genomic_DNA"/>
</dbReference>
<sequence>MQSQIVNPNLPEWADGLPEQVVSTVRQEAIRRGIRPSALVKEWTVKAARDLTTDDAQQKPVTNK</sequence>
<organism evidence="1 2">
    <name type="scientific">Luteolibacter luteus</name>
    <dbReference type="NCBI Taxonomy" id="2728835"/>
    <lineage>
        <taxon>Bacteria</taxon>
        <taxon>Pseudomonadati</taxon>
        <taxon>Verrucomicrobiota</taxon>
        <taxon>Verrucomicrobiia</taxon>
        <taxon>Verrucomicrobiales</taxon>
        <taxon>Verrucomicrobiaceae</taxon>
        <taxon>Luteolibacter</taxon>
    </lineage>
</organism>
<accession>A0A858RIE3</accession>
<reference evidence="1 2" key="1">
    <citation type="submission" date="2020-04" db="EMBL/GenBank/DDBJ databases">
        <title>Luteolibacter sp. G-1-1-1 isolated from soil.</title>
        <authorList>
            <person name="Dahal R.H."/>
        </authorList>
    </citation>
    <scope>NUCLEOTIDE SEQUENCE [LARGE SCALE GENOMIC DNA]</scope>
    <source>
        <strain evidence="1 2">G-1-1-1</strain>
    </source>
</reference>
<dbReference type="AlphaFoldDB" id="A0A858RIE3"/>
<dbReference type="RefSeq" id="WP_169454303.1">
    <property type="nucleotide sequence ID" value="NZ_CP051774.1"/>
</dbReference>
<protein>
    <recommendedName>
        <fullName evidence="3">CopG family transcriptional regulator</fullName>
    </recommendedName>
</protein>
<proteinExistence type="predicted"/>
<dbReference type="KEGG" id="luo:HHL09_09410"/>